<sequence>MNQHGQFGKVKQWGFLVKDLDKAMAFWTETLGVGPWWGYRNVSLESTFKGETNTVKMHVGLAFQNGVQIELIQQTNDVRSPYSEFKQTDKEQVMHQIAYFAPDIDDAVARAKATGMSELGVCTNMLGQRYYYMSNDDLGDLVVELMEVDDGFVADYERCAKEAEQWDGSEPYRLISL</sequence>
<dbReference type="PANTHER" id="PTHR43048">
    <property type="entry name" value="METHYLMALONYL-COA EPIMERASE"/>
    <property type="match status" value="1"/>
</dbReference>
<dbReference type="Gene3D" id="3.10.180.10">
    <property type="entry name" value="2,3-Dihydroxybiphenyl 1,2-Dioxygenase, domain 1"/>
    <property type="match status" value="1"/>
</dbReference>
<reference evidence="3" key="1">
    <citation type="submission" date="2021-12" db="EMBL/GenBank/DDBJ databases">
        <authorList>
            <person name="Rodrigo-Torres L."/>
            <person name="Arahal R. D."/>
            <person name="Lucena T."/>
        </authorList>
    </citation>
    <scope>NUCLEOTIDE SEQUENCE</scope>
    <source>
        <strain evidence="3">CECT 8267</strain>
    </source>
</reference>
<dbReference type="EMBL" id="CAKLPX010000002">
    <property type="protein sequence ID" value="CAH0992078.1"/>
    <property type="molecule type" value="Genomic_DNA"/>
</dbReference>
<keyword evidence="1" id="KW-0479">Metal-binding</keyword>
<dbReference type="Pfam" id="PF13669">
    <property type="entry name" value="Glyoxalase_4"/>
    <property type="match status" value="1"/>
</dbReference>
<gene>
    <name evidence="3" type="ORF">SIN8267_02193</name>
</gene>
<accession>A0ABM9AFV1</accession>
<evidence type="ECO:0000256" key="1">
    <source>
        <dbReference type="ARBA" id="ARBA00022723"/>
    </source>
</evidence>
<dbReference type="Proteomes" id="UP000838100">
    <property type="component" value="Unassembled WGS sequence"/>
</dbReference>
<dbReference type="InterPro" id="IPR037523">
    <property type="entry name" value="VOC_core"/>
</dbReference>
<name>A0ABM9AFV1_9GAMM</name>
<dbReference type="InterPro" id="IPR029068">
    <property type="entry name" value="Glyas_Bleomycin-R_OHBP_Dase"/>
</dbReference>
<keyword evidence="4" id="KW-1185">Reference proteome</keyword>
<dbReference type="SUPFAM" id="SSF54593">
    <property type="entry name" value="Glyoxalase/Bleomycin resistance protein/Dihydroxybiphenyl dioxygenase"/>
    <property type="match status" value="1"/>
</dbReference>
<protein>
    <recommendedName>
        <fullName evidence="2">VOC domain-containing protein</fullName>
    </recommendedName>
</protein>
<organism evidence="3 4">
    <name type="scientific">Sinobacterium norvegicum</name>
    <dbReference type="NCBI Taxonomy" id="1641715"/>
    <lineage>
        <taxon>Bacteria</taxon>
        <taxon>Pseudomonadati</taxon>
        <taxon>Pseudomonadota</taxon>
        <taxon>Gammaproteobacteria</taxon>
        <taxon>Cellvibrionales</taxon>
        <taxon>Spongiibacteraceae</taxon>
        <taxon>Sinobacterium</taxon>
    </lineage>
</organism>
<proteinExistence type="predicted"/>
<evidence type="ECO:0000313" key="3">
    <source>
        <dbReference type="EMBL" id="CAH0992078.1"/>
    </source>
</evidence>
<feature type="domain" description="VOC" evidence="2">
    <location>
        <begin position="9"/>
        <end position="148"/>
    </location>
</feature>
<dbReference type="PANTHER" id="PTHR43048:SF3">
    <property type="entry name" value="METHYLMALONYL-COA EPIMERASE, MITOCHONDRIAL"/>
    <property type="match status" value="1"/>
</dbReference>
<dbReference type="RefSeq" id="WP_237444774.1">
    <property type="nucleotide sequence ID" value="NZ_CAKLPX010000002.1"/>
</dbReference>
<dbReference type="PROSITE" id="PS51819">
    <property type="entry name" value="VOC"/>
    <property type="match status" value="1"/>
</dbReference>
<evidence type="ECO:0000313" key="4">
    <source>
        <dbReference type="Proteomes" id="UP000838100"/>
    </source>
</evidence>
<evidence type="ECO:0000259" key="2">
    <source>
        <dbReference type="PROSITE" id="PS51819"/>
    </source>
</evidence>
<dbReference type="InterPro" id="IPR051785">
    <property type="entry name" value="MMCE/EMCE_epimerase"/>
</dbReference>
<comment type="caution">
    <text evidence="3">The sequence shown here is derived from an EMBL/GenBank/DDBJ whole genome shotgun (WGS) entry which is preliminary data.</text>
</comment>